<keyword evidence="3" id="KW-1185">Reference proteome</keyword>
<evidence type="ECO:0000256" key="1">
    <source>
        <dbReference type="SAM" id="SignalP"/>
    </source>
</evidence>
<dbReference type="AlphaFoldDB" id="A0A426D9G1"/>
<name>A0A426D9G1_9LACO</name>
<dbReference type="RefSeq" id="WP_125071462.1">
    <property type="nucleotide sequence ID" value="NZ_QWZQ01000007.1"/>
</dbReference>
<gene>
    <name evidence="2" type="ORF">D1831_03075</name>
</gene>
<reference evidence="2 3" key="1">
    <citation type="submission" date="2018-08" db="EMBL/GenBank/DDBJ databases">
        <title>Genome Lactobacillus garii FI11369.</title>
        <authorList>
            <person name="Diaz M."/>
            <person name="Narbad A."/>
        </authorList>
    </citation>
    <scope>NUCLEOTIDE SEQUENCE [LARGE SCALE GENOMIC DNA]</scope>
    <source>
        <strain evidence="2 3">FI11369</strain>
    </source>
</reference>
<protein>
    <submittedName>
        <fullName evidence="2">Uncharacterized protein</fullName>
    </submittedName>
</protein>
<dbReference type="Proteomes" id="UP000283633">
    <property type="component" value="Unassembled WGS sequence"/>
</dbReference>
<comment type="caution">
    <text evidence="2">The sequence shown here is derived from an EMBL/GenBank/DDBJ whole genome shotgun (WGS) entry which is preliminary data.</text>
</comment>
<evidence type="ECO:0000313" key="3">
    <source>
        <dbReference type="Proteomes" id="UP000283633"/>
    </source>
</evidence>
<evidence type="ECO:0000313" key="2">
    <source>
        <dbReference type="EMBL" id="RRK11221.1"/>
    </source>
</evidence>
<organism evidence="2 3">
    <name type="scientific">Lactiplantibacillus garii</name>
    <dbReference type="NCBI Taxonomy" id="2306423"/>
    <lineage>
        <taxon>Bacteria</taxon>
        <taxon>Bacillati</taxon>
        <taxon>Bacillota</taxon>
        <taxon>Bacilli</taxon>
        <taxon>Lactobacillales</taxon>
        <taxon>Lactobacillaceae</taxon>
        <taxon>Lactiplantibacillus</taxon>
    </lineage>
</organism>
<accession>A0A426D9G1</accession>
<dbReference type="EMBL" id="QWZQ01000007">
    <property type="protein sequence ID" value="RRK11221.1"/>
    <property type="molecule type" value="Genomic_DNA"/>
</dbReference>
<feature type="signal peptide" evidence="1">
    <location>
        <begin position="1"/>
        <end position="23"/>
    </location>
</feature>
<keyword evidence="1" id="KW-0732">Signal</keyword>
<sequence>MNLVTRLGMVTLTAITIAPLATAATPINAGAHAVAAKSSKTYKISKKVLKSHKQFMFSETIHAWGFGVTLSQRSAKTLRIIDARLDESGSQDYQITSQKVKGNKMTLKLKPSKVKGAHHSDGVVKGSGTIKLVRTGRNTYKAALYQSTSAITRINGRKSSLAQEGKFTPKKRTLKFKLVNKKYLLKHSTMVKAEYRQDYQF</sequence>
<feature type="chain" id="PRO_5019578178" evidence="1">
    <location>
        <begin position="24"/>
        <end position="201"/>
    </location>
</feature>
<proteinExistence type="predicted"/>